<name>A0AA86QAS0_9EUKA</name>
<keyword evidence="2" id="KW-0677">Repeat</keyword>
<dbReference type="Gene3D" id="3.80.10.10">
    <property type="entry name" value="Ribonuclease Inhibitor"/>
    <property type="match status" value="1"/>
</dbReference>
<protein>
    <submittedName>
        <fullName evidence="3">Leucine-rich repeat protein</fullName>
    </submittedName>
    <submittedName>
        <fullName evidence="4">Leucine-rich_repeat protein</fullName>
    </submittedName>
</protein>
<evidence type="ECO:0000256" key="2">
    <source>
        <dbReference type="ARBA" id="ARBA00022737"/>
    </source>
</evidence>
<dbReference type="Pfam" id="PF12799">
    <property type="entry name" value="LRR_4"/>
    <property type="match status" value="1"/>
</dbReference>
<organism evidence="3">
    <name type="scientific">Hexamita inflata</name>
    <dbReference type="NCBI Taxonomy" id="28002"/>
    <lineage>
        <taxon>Eukaryota</taxon>
        <taxon>Metamonada</taxon>
        <taxon>Diplomonadida</taxon>
        <taxon>Hexamitidae</taxon>
        <taxon>Hexamitinae</taxon>
        <taxon>Hexamita</taxon>
    </lineage>
</organism>
<reference evidence="4 5" key="2">
    <citation type="submission" date="2024-07" db="EMBL/GenBank/DDBJ databases">
        <authorList>
            <person name="Akdeniz Z."/>
        </authorList>
    </citation>
    <scope>NUCLEOTIDE SEQUENCE [LARGE SCALE GENOMIC DNA]</scope>
</reference>
<evidence type="ECO:0000256" key="1">
    <source>
        <dbReference type="ARBA" id="ARBA00022614"/>
    </source>
</evidence>
<dbReference type="InterPro" id="IPR050836">
    <property type="entry name" value="SDS22/Internalin_LRR"/>
</dbReference>
<accession>A0AA86QAS0</accession>
<sequence length="251" mass="29612">MQYNAEQQDQTNNQYLEFANIQLNDDQFEKIQNIAKLRIINCQGIVLSKFLPNKLQELTINYSKLQNIQDIQTLQNLIKLDLSNNNLQNVEQLNSFSNLKEINLNNNNITNLNWVKDLQNVNKLQLSNNRLLSARILTQLQNLNELDVSGNVIQDLIYLHEHPNFKPQWLSFQKLPTLQDYERYFECSNESNALLLMRQFSTYNSIMLFKYEKTIFKNQIEIFNDPELQSLSFVQLLPNIASMQVQEHKIQ</sequence>
<dbReference type="AlphaFoldDB" id="A0AA86QAS0"/>
<keyword evidence="5" id="KW-1185">Reference proteome</keyword>
<dbReference type="PROSITE" id="PS51450">
    <property type="entry name" value="LRR"/>
    <property type="match status" value="3"/>
</dbReference>
<evidence type="ECO:0000313" key="4">
    <source>
        <dbReference type="EMBL" id="CAL5979140.1"/>
    </source>
</evidence>
<comment type="caution">
    <text evidence="3">The sequence shown here is derived from an EMBL/GenBank/DDBJ whole genome shotgun (WGS) entry which is preliminary data.</text>
</comment>
<gene>
    <name evidence="3" type="ORF">HINF_LOCUS43100</name>
    <name evidence="4" type="ORF">HINF_LOCUS5287</name>
</gene>
<evidence type="ECO:0000313" key="3">
    <source>
        <dbReference type="EMBL" id="CAI9955455.1"/>
    </source>
</evidence>
<dbReference type="InterPro" id="IPR032675">
    <property type="entry name" value="LRR_dom_sf"/>
</dbReference>
<dbReference type="EMBL" id="CAXDID020000010">
    <property type="protein sequence ID" value="CAL5979140.1"/>
    <property type="molecule type" value="Genomic_DNA"/>
</dbReference>
<dbReference type="PRINTS" id="PR00019">
    <property type="entry name" value="LEURICHRPT"/>
</dbReference>
<dbReference type="PANTHER" id="PTHR46652:SF3">
    <property type="entry name" value="LEUCINE-RICH REPEAT-CONTAINING PROTEIN 9"/>
    <property type="match status" value="1"/>
</dbReference>
<keyword evidence="1" id="KW-0433">Leucine-rich repeat</keyword>
<evidence type="ECO:0000313" key="5">
    <source>
        <dbReference type="Proteomes" id="UP001642409"/>
    </source>
</evidence>
<proteinExistence type="predicted"/>
<dbReference type="SUPFAM" id="SSF52058">
    <property type="entry name" value="L domain-like"/>
    <property type="match status" value="1"/>
</dbReference>
<reference evidence="3" key="1">
    <citation type="submission" date="2023-06" db="EMBL/GenBank/DDBJ databases">
        <authorList>
            <person name="Kurt Z."/>
        </authorList>
    </citation>
    <scope>NUCLEOTIDE SEQUENCE</scope>
</reference>
<dbReference type="InterPro" id="IPR001611">
    <property type="entry name" value="Leu-rich_rpt"/>
</dbReference>
<dbReference type="EMBL" id="CATOUU010000865">
    <property type="protein sequence ID" value="CAI9955455.1"/>
    <property type="molecule type" value="Genomic_DNA"/>
</dbReference>
<dbReference type="InterPro" id="IPR025875">
    <property type="entry name" value="Leu-rich_rpt_4"/>
</dbReference>
<dbReference type="Proteomes" id="UP001642409">
    <property type="component" value="Unassembled WGS sequence"/>
</dbReference>
<dbReference type="PANTHER" id="PTHR46652">
    <property type="entry name" value="LEUCINE-RICH REPEAT AND IQ DOMAIN-CONTAINING PROTEIN 1-RELATED"/>
    <property type="match status" value="1"/>
</dbReference>